<dbReference type="SUPFAM" id="SSF53850">
    <property type="entry name" value="Periplasmic binding protein-like II"/>
    <property type="match status" value="1"/>
</dbReference>
<feature type="compositionally biased region" description="Basic and acidic residues" evidence="1">
    <location>
        <begin position="62"/>
        <end position="73"/>
    </location>
</feature>
<dbReference type="InterPro" id="IPR011852">
    <property type="entry name" value="TRAP_TAXI"/>
</dbReference>
<protein>
    <submittedName>
        <fullName evidence="3">ABC transporter substrate-binding protein</fullName>
    </submittedName>
</protein>
<proteinExistence type="predicted"/>
<organism evidence="3 4">
    <name type="scientific">Candidatus Acidiferrum panamense</name>
    <dbReference type="NCBI Taxonomy" id="2741543"/>
    <lineage>
        <taxon>Bacteria</taxon>
        <taxon>Pseudomonadati</taxon>
        <taxon>Acidobacteriota</taxon>
        <taxon>Terriglobia</taxon>
        <taxon>Candidatus Acidiferrales</taxon>
        <taxon>Candidatus Acidiferrum</taxon>
    </lineage>
</organism>
<dbReference type="PANTHER" id="PTHR42941:SF1">
    <property type="entry name" value="SLL1037 PROTEIN"/>
    <property type="match status" value="1"/>
</dbReference>
<dbReference type="EMBL" id="JACDQQ010000780">
    <property type="protein sequence ID" value="MBA0084941.1"/>
    <property type="molecule type" value="Genomic_DNA"/>
</dbReference>
<reference evidence="3" key="1">
    <citation type="submission" date="2020-06" db="EMBL/GenBank/DDBJ databases">
        <title>Legume-microbial interactions unlock mineral nutrients during tropical forest succession.</title>
        <authorList>
            <person name="Epihov D.Z."/>
        </authorList>
    </citation>
    <scope>NUCLEOTIDE SEQUENCE [LARGE SCALE GENOMIC DNA]</scope>
    <source>
        <strain evidence="3">Pan2503</strain>
    </source>
</reference>
<dbReference type="Gene3D" id="3.40.190.10">
    <property type="entry name" value="Periplasmic binding protein-like II"/>
    <property type="match status" value="1"/>
</dbReference>
<keyword evidence="4" id="KW-1185">Reference proteome</keyword>
<evidence type="ECO:0000313" key="4">
    <source>
        <dbReference type="Proteomes" id="UP000567293"/>
    </source>
</evidence>
<feature type="non-terminal residue" evidence="3">
    <location>
        <position position="1"/>
    </location>
</feature>
<dbReference type="Proteomes" id="UP000567293">
    <property type="component" value="Unassembled WGS sequence"/>
</dbReference>
<keyword evidence="2" id="KW-0472">Membrane</keyword>
<dbReference type="Pfam" id="PF16868">
    <property type="entry name" value="NMT1_3"/>
    <property type="match status" value="1"/>
</dbReference>
<sequence>LAILPSQLDNARDWPVVTILRQNVMALIVPAAGATKVEESAATKPAKKTSAKGGKSKGGKSKNGESKSGESKSAKAGAKNAKGGKGTKSAKGDDSDSSEDSDSGDSKFGKVTDLSGKRVGVVSGNEATTGLLELVLSHYGVPRDKVTISSIDPRDIPAAIKNHQVDVLFVAGAATSPAISSVIAAATVNGAAPNFIEIDQADGIAKRNPAFDSIDIDAGTFGGTPPTPDDSLKTLSFAQYLVARKSDSDSVIATLAKAIYSSRQALAAAVPGEIKIEAPSTDKDADVVVHSGALAYLNDSQQSFFDKYGDEIFYGMLIFPVFGSALAGMASYLRRDTRTRRLRLLQRVLDLVRKAHAAQNLEALEQLQVE</sequence>
<accession>A0A7V8NP78</accession>
<keyword evidence="2" id="KW-1133">Transmembrane helix</keyword>
<evidence type="ECO:0000256" key="2">
    <source>
        <dbReference type="SAM" id="Phobius"/>
    </source>
</evidence>
<feature type="region of interest" description="Disordered" evidence="1">
    <location>
        <begin position="35"/>
        <end position="110"/>
    </location>
</feature>
<keyword evidence="2" id="KW-0812">Transmembrane</keyword>
<feature type="compositionally biased region" description="Basic residues" evidence="1">
    <location>
        <begin position="45"/>
        <end position="60"/>
    </location>
</feature>
<gene>
    <name evidence="3" type="ORF">HRJ53_08095</name>
</gene>
<evidence type="ECO:0000313" key="3">
    <source>
        <dbReference type="EMBL" id="MBA0084941.1"/>
    </source>
</evidence>
<evidence type="ECO:0000256" key="1">
    <source>
        <dbReference type="SAM" id="MobiDB-lite"/>
    </source>
</evidence>
<name>A0A7V8NP78_9BACT</name>
<dbReference type="PANTHER" id="PTHR42941">
    <property type="entry name" value="SLL1037 PROTEIN"/>
    <property type="match status" value="1"/>
</dbReference>
<comment type="caution">
    <text evidence="3">The sequence shown here is derived from an EMBL/GenBank/DDBJ whole genome shotgun (WGS) entry which is preliminary data.</text>
</comment>
<feature type="non-terminal residue" evidence="3">
    <location>
        <position position="370"/>
    </location>
</feature>
<dbReference type="AlphaFoldDB" id="A0A7V8NP78"/>
<feature type="transmembrane region" description="Helical" evidence="2">
    <location>
        <begin position="312"/>
        <end position="333"/>
    </location>
</feature>